<dbReference type="InterPro" id="IPR041752">
    <property type="entry name" value="Coa3"/>
</dbReference>
<evidence type="ECO:0000256" key="1">
    <source>
        <dbReference type="ARBA" id="ARBA00003064"/>
    </source>
</evidence>
<proteinExistence type="inferred from homology"/>
<dbReference type="GeneID" id="73346188"/>
<evidence type="ECO:0000256" key="3">
    <source>
        <dbReference type="ARBA" id="ARBA00007035"/>
    </source>
</evidence>
<evidence type="ECO:0000313" key="12">
    <source>
        <dbReference type="EMBL" id="UQC86712.1"/>
    </source>
</evidence>
<keyword evidence="8 9" id="KW-0472">Membrane</keyword>
<dbReference type="InterPro" id="IPR018628">
    <property type="entry name" value="Coa3_CC"/>
</dbReference>
<dbReference type="PANTHER" id="PTHR15642:SF3">
    <property type="entry name" value="CYTOCHROME C OXIDASE ASSEMBLY FACTOR 3 HOMOLOG, MITOCHONDRIAL"/>
    <property type="match status" value="1"/>
</dbReference>
<feature type="domain" description="Cytochrome c oxidase assembly factor 3 mitochondrial coiled-coil" evidence="11">
    <location>
        <begin position="90"/>
        <end position="130"/>
    </location>
</feature>
<dbReference type="RefSeq" id="XP_049148323.1">
    <property type="nucleotide sequence ID" value="XM_049291178.1"/>
</dbReference>
<evidence type="ECO:0000256" key="2">
    <source>
        <dbReference type="ARBA" id="ARBA00004304"/>
    </source>
</evidence>
<dbReference type="Proteomes" id="UP000830671">
    <property type="component" value="Chromosome 6"/>
</dbReference>
<evidence type="ECO:0000256" key="5">
    <source>
        <dbReference type="ARBA" id="ARBA00022692"/>
    </source>
</evidence>
<comment type="subcellular location">
    <subcellularLocation>
        <location evidence="2">Mitochondrion membrane</location>
        <topology evidence="2">Single-pass membrane protein</topology>
    </subcellularLocation>
</comment>
<reference evidence="12" key="1">
    <citation type="journal article" date="2021" name="Mol. Plant Microbe Interact.">
        <title>Complete Genome Sequence of the Plant-Pathogenic Fungus Colletotrichum lupini.</title>
        <authorList>
            <person name="Baroncelli R."/>
            <person name="Pensec F."/>
            <person name="Da Lio D."/>
            <person name="Boufleur T."/>
            <person name="Vicente I."/>
            <person name="Sarrocco S."/>
            <person name="Picot A."/>
            <person name="Baraldi E."/>
            <person name="Sukno S."/>
            <person name="Thon M."/>
            <person name="Le Floch G."/>
        </authorList>
    </citation>
    <scope>NUCLEOTIDE SEQUENCE</scope>
    <source>
        <strain evidence="12">IMI 504893</strain>
    </source>
</reference>
<keyword evidence="7 9" id="KW-0496">Mitochondrion</keyword>
<dbReference type="AlphaFoldDB" id="A0A9Q8T058"/>
<dbReference type="Pfam" id="PF09813">
    <property type="entry name" value="Coa3_cc"/>
    <property type="match status" value="1"/>
</dbReference>
<dbReference type="PANTHER" id="PTHR15642">
    <property type="entry name" value="CYTOCHROME C OXIDASE ASSEMBLY FACTOR 3, MITOCHONDRIAL"/>
    <property type="match status" value="1"/>
</dbReference>
<keyword evidence="13" id="KW-1185">Reference proteome</keyword>
<evidence type="ECO:0000256" key="7">
    <source>
        <dbReference type="ARBA" id="ARBA00023128"/>
    </source>
</evidence>
<comment type="subunit">
    <text evidence="4 9">Component of 250-400 kDa complexes called cytochrome oxidase assembly intermediates or COA complexes.</text>
</comment>
<keyword evidence="6 9" id="KW-1133">Transmembrane helix</keyword>
<accession>A0A9Q8T058</accession>
<keyword evidence="9" id="KW-0999">Mitochondrion inner membrane</keyword>
<evidence type="ECO:0000256" key="9">
    <source>
        <dbReference type="RuleBase" id="RU367056"/>
    </source>
</evidence>
<name>A0A9Q8T058_9PEZI</name>
<evidence type="ECO:0000313" key="13">
    <source>
        <dbReference type="Proteomes" id="UP000830671"/>
    </source>
</evidence>
<gene>
    <name evidence="12" type="ORF">CLUP02_12214</name>
</gene>
<feature type="region of interest" description="Disordered" evidence="10">
    <location>
        <begin position="1"/>
        <end position="51"/>
    </location>
</feature>
<evidence type="ECO:0000256" key="10">
    <source>
        <dbReference type="SAM" id="MobiDB-lite"/>
    </source>
</evidence>
<evidence type="ECO:0000259" key="11">
    <source>
        <dbReference type="Pfam" id="PF09813"/>
    </source>
</evidence>
<dbReference type="KEGG" id="clup:CLUP02_12214"/>
<dbReference type="GO" id="GO:0005743">
    <property type="term" value="C:mitochondrial inner membrane"/>
    <property type="evidence" value="ECO:0007669"/>
    <property type="project" value="UniProtKB-UniRule"/>
</dbReference>
<evidence type="ECO:0000256" key="6">
    <source>
        <dbReference type="ARBA" id="ARBA00022989"/>
    </source>
</evidence>
<dbReference type="EMBL" id="CP019478">
    <property type="protein sequence ID" value="UQC86712.1"/>
    <property type="molecule type" value="Genomic_DNA"/>
</dbReference>
<protein>
    <recommendedName>
        <fullName evidence="9">Cytochrome c oxidase assembly factor 3</fullName>
    </recommendedName>
</protein>
<evidence type="ECO:0000256" key="4">
    <source>
        <dbReference type="ARBA" id="ARBA00011351"/>
    </source>
</evidence>
<keyword evidence="5 9" id="KW-0812">Transmembrane</keyword>
<comment type="function">
    <text evidence="1 9">Required for assembly of cytochrome c oxidase (complex IV).</text>
</comment>
<evidence type="ECO:0000256" key="8">
    <source>
        <dbReference type="ARBA" id="ARBA00023136"/>
    </source>
</evidence>
<feature type="transmembrane region" description="Helical" evidence="9">
    <location>
        <begin position="102"/>
        <end position="120"/>
    </location>
</feature>
<sequence>MPGWDAPIGISRSSNHGVCDKGPEPTIEFPESTAQTHDRPPLPLPQGSEPTSRTLEYRIQRKIEPQNLVTMAIPQKSSYYDRNLRQGPALIRARKPYLAKNLAVGAGLWCFVGAVYWYTIKAVGQDEFEDVKVPDAPRQPAKSN</sequence>
<organism evidence="12 13">
    <name type="scientific">Colletotrichum lupini</name>
    <dbReference type="NCBI Taxonomy" id="145971"/>
    <lineage>
        <taxon>Eukaryota</taxon>
        <taxon>Fungi</taxon>
        <taxon>Dikarya</taxon>
        <taxon>Ascomycota</taxon>
        <taxon>Pezizomycotina</taxon>
        <taxon>Sordariomycetes</taxon>
        <taxon>Hypocreomycetidae</taxon>
        <taxon>Glomerellales</taxon>
        <taxon>Glomerellaceae</taxon>
        <taxon>Colletotrichum</taxon>
        <taxon>Colletotrichum acutatum species complex</taxon>
    </lineage>
</organism>
<dbReference type="GO" id="GO:0033617">
    <property type="term" value="P:mitochondrial respiratory chain complex IV assembly"/>
    <property type="evidence" value="ECO:0007669"/>
    <property type="project" value="UniProtKB-UniRule"/>
</dbReference>
<comment type="similarity">
    <text evidence="3 9">Belongs to the COA3 family.</text>
</comment>